<protein>
    <recommendedName>
        <fullName evidence="4">DUF5412 domain-containing protein</fullName>
    </recommendedName>
</protein>
<keyword evidence="1" id="KW-1133">Transmembrane helix</keyword>
<evidence type="ECO:0000313" key="3">
    <source>
        <dbReference type="Proteomes" id="UP000199544"/>
    </source>
</evidence>
<name>A0A1G9WGU7_9BACL</name>
<accession>A0A1G9WGU7</accession>
<dbReference type="Proteomes" id="UP000199544">
    <property type="component" value="Unassembled WGS sequence"/>
</dbReference>
<proteinExistence type="predicted"/>
<dbReference type="AlphaFoldDB" id="A0A1G9WGU7"/>
<dbReference type="InterPro" id="IPR035406">
    <property type="entry name" value="DUF5412"/>
</dbReference>
<dbReference type="Pfam" id="PF17428">
    <property type="entry name" value="DUF5412"/>
    <property type="match status" value="1"/>
</dbReference>
<sequence>MKKKQIMIIIIPLFILGLLGYGVYWAFFDMSRLPKGDLISEVSSPDGTYTLKAYVSNGGATTDFAVRGEVNFNKENKKPKNIYWDYHEEKAIIKWIDKNTVVINGHELSVPNETFDFRR</sequence>
<gene>
    <name evidence="2" type="ORF">SAMN04488137_2169</name>
</gene>
<keyword evidence="3" id="KW-1185">Reference proteome</keyword>
<keyword evidence="1" id="KW-0812">Transmembrane</keyword>
<organism evidence="2 3">
    <name type="scientific">Fictibacillus solisalsi</name>
    <dbReference type="NCBI Taxonomy" id="459525"/>
    <lineage>
        <taxon>Bacteria</taxon>
        <taxon>Bacillati</taxon>
        <taxon>Bacillota</taxon>
        <taxon>Bacilli</taxon>
        <taxon>Bacillales</taxon>
        <taxon>Fictibacillaceae</taxon>
        <taxon>Fictibacillus</taxon>
    </lineage>
</organism>
<dbReference type="EMBL" id="FNHW01000001">
    <property type="protein sequence ID" value="SDM83772.1"/>
    <property type="molecule type" value="Genomic_DNA"/>
</dbReference>
<evidence type="ECO:0000256" key="1">
    <source>
        <dbReference type="SAM" id="Phobius"/>
    </source>
</evidence>
<keyword evidence="1" id="KW-0472">Membrane</keyword>
<reference evidence="3" key="1">
    <citation type="submission" date="2016-10" db="EMBL/GenBank/DDBJ databases">
        <authorList>
            <person name="Varghese N."/>
            <person name="Submissions S."/>
        </authorList>
    </citation>
    <scope>NUCLEOTIDE SEQUENCE [LARGE SCALE GENOMIC DNA]</scope>
    <source>
        <strain evidence="3">CGMCC 1.6854</strain>
    </source>
</reference>
<evidence type="ECO:0000313" key="2">
    <source>
        <dbReference type="EMBL" id="SDM83772.1"/>
    </source>
</evidence>
<feature type="transmembrane region" description="Helical" evidence="1">
    <location>
        <begin position="6"/>
        <end position="27"/>
    </location>
</feature>
<evidence type="ECO:0008006" key="4">
    <source>
        <dbReference type="Google" id="ProtNLM"/>
    </source>
</evidence>